<gene>
    <name evidence="2" type="ORF">BZA70DRAFT_288671</name>
</gene>
<feature type="compositionally biased region" description="Low complexity" evidence="1">
    <location>
        <begin position="1"/>
        <end position="31"/>
    </location>
</feature>
<dbReference type="Proteomes" id="UP001498771">
    <property type="component" value="Unassembled WGS sequence"/>
</dbReference>
<feature type="region of interest" description="Disordered" evidence="1">
    <location>
        <begin position="271"/>
        <end position="300"/>
    </location>
</feature>
<name>A0ABR1F928_9ASCO</name>
<sequence length="492" mass="53504">MAATMQQQSSFASFSFKRRSSISQIDPADPAQLPPVPPPTRRSSWIHSISQKLTPDSSKDPKEPRRSSVDSSSTSSTSVSELPQQKSNILSSAFRRLSTSSSSSKACGPHSCRRVVFNRNTDRPTCPLQELQTLRMKRVAFRVDELDDETLAKEPLYCQIRRALKYQRALELKQLEAQSVLDVKAAAAGLSGFTPGALPRKIPASAPTTPLKAAASAAPDPRPILKREASSESTPCAQANLLLDVPPSPTIQNGIPACEIDVPSAVISNSLPERRDSVISDSSGEQTCDPETRNPPVSPQQAKADCLGKIYARCCKLREQTPAPFIYRQLEGKHSLDTFTLAFDPASSASGTPLSYQQMQALADLFAFVPVDNFVIGGVSLSESMFREITSSLAKLRGLKSLSLQGTKLDCAGWKCVCYIVAMSPSLEHLDIRGMSRKNPDWDLLARAIEARQMPLKVDLEHTDIGETERLRIQTACEGLSSSAVATSDSKE</sequence>
<dbReference type="SUPFAM" id="SSF52047">
    <property type="entry name" value="RNI-like"/>
    <property type="match status" value="1"/>
</dbReference>
<keyword evidence="3" id="KW-1185">Reference proteome</keyword>
<proteinExistence type="predicted"/>
<dbReference type="EMBL" id="JBBJBU010000003">
    <property type="protein sequence ID" value="KAK7206292.1"/>
    <property type="molecule type" value="Genomic_DNA"/>
</dbReference>
<dbReference type="Gene3D" id="3.80.10.10">
    <property type="entry name" value="Ribonuclease Inhibitor"/>
    <property type="match status" value="1"/>
</dbReference>
<reference evidence="2 3" key="1">
    <citation type="submission" date="2024-03" db="EMBL/GenBank/DDBJ databases">
        <title>Genome-scale model development and genomic sequencing of the oleaginous clade Lipomyces.</title>
        <authorList>
            <consortium name="Lawrence Berkeley National Laboratory"/>
            <person name="Czajka J.J."/>
            <person name="Han Y."/>
            <person name="Kim J."/>
            <person name="Mondo S.J."/>
            <person name="Hofstad B.A."/>
            <person name="Robles A."/>
            <person name="Haridas S."/>
            <person name="Riley R."/>
            <person name="LaButti K."/>
            <person name="Pangilinan J."/>
            <person name="Andreopoulos W."/>
            <person name="Lipzen A."/>
            <person name="Yan J."/>
            <person name="Wang M."/>
            <person name="Ng V."/>
            <person name="Grigoriev I.V."/>
            <person name="Spatafora J.W."/>
            <person name="Magnuson J.K."/>
            <person name="Baker S.E."/>
            <person name="Pomraning K.R."/>
        </authorList>
    </citation>
    <scope>NUCLEOTIDE SEQUENCE [LARGE SCALE GENOMIC DNA]</scope>
    <source>
        <strain evidence="2 3">Phaff 52-87</strain>
    </source>
</reference>
<evidence type="ECO:0000313" key="3">
    <source>
        <dbReference type="Proteomes" id="UP001498771"/>
    </source>
</evidence>
<accession>A0ABR1F928</accession>
<organism evidence="2 3">
    <name type="scientific">Myxozyma melibiosi</name>
    <dbReference type="NCBI Taxonomy" id="54550"/>
    <lineage>
        <taxon>Eukaryota</taxon>
        <taxon>Fungi</taxon>
        <taxon>Dikarya</taxon>
        <taxon>Ascomycota</taxon>
        <taxon>Saccharomycotina</taxon>
        <taxon>Lipomycetes</taxon>
        <taxon>Lipomycetales</taxon>
        <taxon>Lipomycetaceae</taxon>
        <taxon>Myxozyma</taxon>
    </lineage>
</organism>
<feature type="compositionally biased region" description="Polar residues" evidence="1">
    <location>
        <begin position="41"/>
        <end position="56"/>
    </location>
</feature>
<feature type="compositionally biased region" description="Low complexity" evidence="1">
    <location>
        <begin position="69"/>
        <end position="80"/>
    </location>
</feature>
<feature type="compositionally biased region" description="Basic and acidic residues" evidence="1">
    <location>
        <begin position="57"/>
        <end position="68"/>
    </location>
</feature>
<feature type="region of interest" description="Disordered" evidence="1">
    <location>
        <begin position="1"/>
        <end position="85"/>
    </location>
</feature>
<dbReference type="GeneID" id="90039573"/>
<comment type="caution">
    <text evidence="2">The sequence shown here is derived from an EMBL/GenBank/DDBJ whole genome shotgun (WGS) entry which is preliminary data.</text>
</comment>
<dbReference type="InterPro" id="IPR032675">
    <property type="entry name" value="LRR_dom_sf"/>
</dbReference>
<dbReference type="RefSeq" id="XP_064769325.1">
    <property type="nucleotide sequence ID" value="XM_064914061.1"/>
</dbReference>
<protein>
    <submittedName>
        <fullName evidence="2">Uncharacterized protein</fullName>
    </submittedName>
</protein>
<evidence type="ECO:0000313" key="2">
    <source>
        <dbReference type="EMBL" id="KAK7206292.1"/>
    </source>
</evidence>
<evidence type="ECO:0000256" key="1">
    <source>
        <dbReference type="SAM" id="MobiDB-lite"/>
    </source>
</evidence>
<feature type="region of interest" description="Disordered" evidence="1">
    <location>
        <begin position="196"/>
        <end position="230"/>
    </location>
</feature>